<dbReference type="KEGG" id="gai:IMCC3135_00800"/>
<dbReference type="EMBL" id="CP018632">
    <property type="protein sequence ID" value="ASJ70286.1"/>
    <property type="molecule type" value="Genomic_DNA"/>
</dbReference>
<accession>A0A2Z2NG80</accession>
<dbReference type="SUPFAM" id="SSF143744">
    <property type="entry name" value="GlcG-like"/>
    <property type="match status" value="1"/>
</dbReference>
<evidence type="ECO:0000313" key="2">
    <source>
        <dbReference type="Proteomes" id="UP000250079"/>
    </source>
</evidence>
<evidence type="ECO:0008006" key="3">
    <source>
        <dbReference type="Google" id="ProtNLM"/>
    </source>
</evidence>
<dbReference type="PANTHER" id="PTHR34309">
    <property type="entry name" value="SLR1406 PROTEIN"/>
    <property type="match status" value="1"/>
</dbReference>
<reference evidence="1 2" key="1">
    <citation type="submission" date="2016-12" db="EMBL/GenBank/DDBJ databases">
        <authorList>
            <person name="Song W.-J."/>
            <person name="Kurnit D.M."/>
        </authorList>
    </citation>
    <scope>NUCLEOTIDE SEQUENCE [LARGE SCALE GENOMIC DNA]</scope>
    <source>
        <strain evidence="1 2">IMCC3135</strain>
    </source>
</reference>
<evidence type="ECO:0000313" key="1">
    <source>
        <dbReference type="EMBL" id="ASJ70286.1"/>
    </source>
</evidence>
<dbReference type="InterPro" id="IPR038084">
    <property type="entry name" value="PduO/GlcC-like_sf"/>
</dbReference>
<dbReference type="Gene3D" id="3.30.450.150">
    <property type="entry name" value="Haem-degrading domain"/>
    <property type="match status" value="1"/>
</dbReference>
<name>A0A2Z2NG80_9GAMM</name>
<dbReference type="PANTHER" id="PTHR34309:SF1">
    <property type="entry name" value="PROTEIN GLCG"/>
    <property type="match status" value="1"/>
</dbReference>
<dbReference type="RefSeq" id="WP_088921620.1">
    <property type="nucleotide sequence ID" value="NZ_CP018632.1"/>
</dbReference>
<organism evidence="1 2">
    <name type="scientific">Granulosicoccus antarcticus IMCC3135</name>
    <dbReference type="NCBI Taxonomy" id="1192854"/>
    <lineage>
        <taxon>Bacteria</taxon>
        <taxon>Pseudomonadati</taxon>
        <taxon>Pseudomonadota</taxon>
        <taxon>Gammaproteobacteria</taxon>
        <taxon>Chromatiales</taxon>
        <taxon>Granulosicoccaceae</taxon>
        <taxon>Granulosicoccus</taxon>
    </lineage>
</organism>
<dbReference type="InterPro" id="IPR005624">
    <property type="entry name" value="PduO/GlcC-like"/>
</dbReference>
<dbReference type="InterPro" id="IPR052517">
    <property type="entry name" value="GlcG_carb_metab_protein"/>
</dbReference>
<gene>
    <name evidence="1" type="ORF">IMCC3135_00800</name>
</gene>
<proteinExistence type="predicted"/>
<protein>
    <recommendedName>
        <fullName evidence="3">Heme-binding protein</fullName>
    </recommendedName>
</protein>
<keyword evidence="2" id="KW-1185">Reference proteome</keyword>
<dbReference type="Proteomes" id="UP000250079">
    <property type="component" value="Chromosome"/>
</dbReference>
<dbReference type="AlphaFoldDB" id="A0A2Z2NG80"/>
<dbReference type="OrthoDB" id="9800768at2"/>
<sequence>MLNHRPELNDTSALLILEAARNHAIAIGVAQNIVIVDASGHMLAMCRMQGAKFLSIETATAKAVTAASIAAPTGNAPEEAGKLLGITTQGKFTNLKGGLPVIIDGQVAGAVGVGSGAPDQDIAVAQAGIDALMQALA</sequence>
<dbReference type="Pfam" id="PF03928">
    <property type="entry name" value="HbpS-like"/>
    <property type="match status" value="1"/>
</dbReference>